<proteinExistence type="inferred from homology"/>
<evidence type="ECO:0000256" key="1">
    <source>
        <dbReference type="ARBA" id="ARBA00004141"/>
    </source>
</evidence>
<feature type="compositionally biased region" description="Low complexity" evidence="11">
    <location>
        <begin position="37"/>
        <end position="68"/>
    </location>
</feature>
<evidence type="ECO:0000256" key="5">
    <source>
        <dbReference type="ARBA" id="ARBA00022832"/>
    </source>
</evidence>
<feature type="region of interest" description="Disordered" evidence="11">
    <location>
        <begin position="37"/>
        <end position="73"/>
    </location>
</feature>
<feature type="transmembrane region" description="Helical" evidence="10">
    <location>
        <begin position="170"/>
        <end position="189"/>
    </location>
</feature>
<dbReference type="PANTHER" id="PTHR11157:SF17">
    <property type="entry name" value="ELONGATION OF VERY LONG CHAIN FATTY ACIDS PROTEIN 6"/>
    <property type="match status" value="1"/>
</dbReference>
<evidence type="ECO:0000256" key="12">
    <source>
        <dbReference type="SAM" id="SignalP"/>
    </source>
</evidence>
<dbReference type="Proteomes" id="UP000230750">
    <property type="component" value="Unassembled WGS sequence"/>
</dbReference>
<dbReference type="EC" id="2.3.1.199" evidence="10"/>
<feature type="region of interest" description="Disordered" evidence="11">
    <location>
        <begin position="290"/>
        <end position="311"/>
    </location>
</feature>
<evidence type="ECO:0000256" key="9">
    <source>
        <dbReference type="ARBA" id="ARBA00023160"/>
    </source>
</evidence>
<sequence length="311" mass="35460">MSNLTILCVLSPLVCSQKQASQIYLCDQSWRRRNVNTTGLTRRSLSSSATSTTSTGSTGSTATGSTRSPSDRLRPLPLAAAEVDGGPPSHEVPCPPHCLELLPLRLQRDRRRPRRPRLAAGPLPGRLPLDCLRQQVLQPGFGNIWGILFVLSKIPELGDTYFIILRKQKLIFLHWYHHFSVMIFCTHLYGHRCSAAFWFSVMNYAVHAVMYTYYFVRAMGFRLPKPISMSVTTLQISQMFMGNFIVYYVLYQKYVGTPCQSLDLDLYYGTFIYGSYMVLFAIFFFSTPTSGPDRPLRSSRRSRRQSRPTER</sequence>
<dbReference type="GO" id="GO:0034625">
    <property type="term" value="P:fatty acid elongation, monounsaturated fatty acid"/>
    <property type="evidence" value="ECO:0007669"/>
    <property type="project" value="TreeGrafter"/>
</dbReference>
<keyword evidence="12" id="KW-0732">Signal</keyword>
<dbReference type="InterPro" id="IPR030457">
    <property type="entry name" value="ELO_CS"/>
</dbReference>
<feature type="transmembrane region" description="Helical" evidence="10">
    <location>
        <begin position="228"/>
        <end position="250"/>
    </location>
</feature>
<feature type="transmembrane region" description="Helical" evidence="10">
    <location>
        <begin position="270"/>
        <end position="291"/>
    </location>
</feature>
<dbReference type="EMBL" id="MRZV01000052">
    <property type="protein sequence ID" value="PIK60621.1"/>
    <property type="molecule type" value="Genomic_DNA"/>
</dbReference>
<feature type="signal peptide" evidence="12">
    <location>
        <begin position="1"/>
        <end position="16"/>
    </location>
</feature>
<keyword evidence="4 10" id="KW-0812">Transmembrane</keyword>
<reference evidence="13 14" key="1">
    <citation type="journal article" date="2017" name="PLoS Biol.">
        <title>The sea cucumber genome provides insights into morphological evolution and visceral regeneration.</title>
        <authorList>
            <person name="Zhang X."/>
            <person name="Sun L."/>
            <person name="Yuan J."/>
            <person name="Sun Y."/>
            <person name="Gao Y."/>
            <person name="Zhang L."/>
            <person name="Li S."/>
            <person name="Dai H."/>
            <person name="Hamel J.F."/>
            <person name="Liu C."/>
            <person name="Yu Y."/>
            <person name="Liu S."/>
            <person name="Lin W."/>
            <person name="Guo K."/>
            <person name="Jin S."/>
            <person name="Xu P."/>
            <person name="Storey K.B."/>
            <person name="Huan P."/>
            <person name="Zhang T."/>
            <person name="Zhou Y."/>
            <person name="Zhang J."/>
            <person name="Lin C."/>
            <person name="Li X."/>
            <person name="Xing L."/>
            <person name="Huo D."/>
            <person name="Sun M."/>
            <person name="Wang L."/>
            <person name="Mercier A."/>
            <person name="Li F."/>
            <person name="Yang H."/>
            <person name="Xiang J."/>
        </authorList>
    </citation>
    <scope>NUCLEOTIDE SEQUENCE [LARGE SCALE GENOMIC DNA]</scope>
    <source>
        <strain evidence="13">Shaxun</strain>
        <tissue evidence="13">Muscle</tissue>
    </source>
</reference>
<evidence type="ECO:0000256" key="10">
    <source>
        <dbReference type="RuleBase" id="RU361115"/>
    </source>
</evidence>
<keyword evidence="5 10" id="KW-0276">Fatty acid metabolism</keyword>
<dbReference type="GO" id="GO:0030148">
    <property type="term" value="P:sphingolipid biosynthetic process"/>
    <property type="evidence" value="ECO:0007669"/>
    <property type="project" value="TreeGrafter"/>
</dbReference>
<evidence type="ECO:0000256" key="11">
    <source>
        <dbReference type="SAM" id="MobiDB-lite"/>
    </source>
</evidence>
<evidence type="ECO:0000313" key="13">
    <source>
        <dbReference type="EMBL" id="PIK60621.1"/>
    </source>
</evidence>
<evidence type="ECO:0000256" key="3">
    <source>
        <dbReference type="ARBA" id="ARBA00022679"/>
    </source>
</evidence>
<gene>
    <name evidence="13" type="ORF">BSL78_02465</name>
</gene>
<evidence type="ECO:0000256" key="6">
    <source>
        <dbReference type="ARBA" id="ARBA00022989"/>
    </source>
</evidence>
<dbReference type="GO" id="GO:0019367">
    <property type="term" value="P:fatty acid elongation, saturated fatty acid"/>
    <property type="evidence" value="ECO:0007669"/>
    <property type="project" value="TreeGrafter"/>
</dbReference>
<organism evidence="13 14">
    <name type="scientific">Stichopus japonicus</name>
    <name type="common">Sea cucumber</name>
    <dbReference type="NCBI Taxonomy" id="307972"/>
    <lineage>
        <taxon>Eukaryota</taxon>
        <taxon>Metazoa</taxon>
        <taxon>Echinodermata</taxon>
        <taxon>Eleutherozoa</taxon>
        <taxon>Echinozoa</taxon>
        <taxon>Holothuroidea</taxon>
        <taxon>Aspidochirotacea</taxon>
        <taxon>Aspidochirotida</taxon>
        <taxon>Stichopodidae</taxon>
        <taxon>Apostichopus</taxon>
    </lineage>
</organism>
<comment type="catalytic activity">
    <reaction evidence="10">
        <text>a very-long-chain acyl-CoA + malonyl-CoA + H(+) = a very-long-chain 3-oxoacyl-CoA + CO2 + CoA</text>
        <dbReference type="Rhea" id="RHEA:32727"/>
        <dbReference type="ChEBI" id="CHEBI:15378"/>
        <dbReference type="ChEBI" id="CHEBI:16526"/>
        <dbReference type="ChEBI" id="CHEBI:57287"/>
        <dbReference type="ChEBI" id="CHEBI:57384"/>
        <dbReference type="ChEBI" id="CHEBI:90725"/>
        <dbReference type="ChEBI" id="CHEBI:90736"/>
        <dbReference type="EC" id="2.3.1.199"/>
    </reaction>
</comment>
<keyword evidence="7 10" id="KW-0443">Lipid metabolism</keyword>
<keyword evidence="2 10" id="KW-0444">Lipid biosynthesis</keyword>
<dbReference type="PANTHER" id="PTHR11157">
    <property type="entry name" value="FATTY ACID ACYL TRANSFERASE-RELATED"/>
    <property type="match status" value="1"/>
</dbReference>
<comment type="caution">
    <text evidence="13">The sequence shown here is derived from an EMBL/GenBank/DDBJ whole genome shotgun (WGS) entry which is preliminary data.</text>
</comment>
<comment type="subcellular location">
    <subcellularLocation>
        <location evidence="1">Membrane</location>
        <topology evidence="1">Multi-pass membrane protein</topology>
    </subcellularLocation>
</comment>
<dbReference type="OrthoDB" id="10259681at2759"/>
<dbReference type="Pfam" id="PF01151">
    <property type="entry name" value="ELO"/>
    <property type="match status" value="1"/>
</dbReference>
<keyword evidence="14" id="KW-1185">Reference proteome</keyword>
<dbReference type="AlphaFoldDB" id="A0A2G8LK44"/>
<keyword evidence="6 10" id="KW-1133">Transmembrane helix</keyword>
<dbReference type="GO" id="GO:0009922">
    <property type="term" value="F:fatty acid elongase activity"/>
    <property type="evidence" value="ECO:0007669"/>
    <property type="project" value="UniProtKB-EC"/>
</dbReference>
<feature type="compositionally biased region" description="Basic residues" evidence="11">
    <location>
        <begin position="297"/>
        <end position="311"/>
    </location>
</feature>
<keyword evidence="8 10" id="KW-0472">Membrane</keyword>
<evidence type="ECO:0000313" key="14">
    <source>
        <dbReference type="Proteomes" id="UP000230750"/>
    </source>
</evidence>
<keyword evidence="9 10" id="KW-0275">Fatty acid biosynthesis</keyword>
<evidence type="ECO:0000256" key="8">
    <source>
        <dbReference type="ARBA" id="ARBA00023136"/>
    </source>
</evidence>
<feature type="transmembrane region" description="Helical" evidence="10">
    <location>
        <begin position="195"/>
        <end position="216"/>
    </location>
</feature>
<evidence type="ECO:0000256" key="4">
    <source>
        <dbReference type="ARBA" id="ARBA00022692"/>
    </source>
</evidence>
<evidence type="ECO:0000256" key="2">
    <source>
        <dbReference type="ARBA" id="ARBA00022516"/>
    </source>
</evidence>
<name>A0A2G8LK44_STIJA</name>
<feature type="chain" id="PRO_5013782207" description="Elongation of very long chain fatty acids protein" evidence="12">
    <location>
        <begin position="17"/>
        <end position="311"/>
    </location>
</feature>
<dbReference type="PROSITE" id="PS01188">
    <property type="entry name" value="ELO"/>
    <property type="match status" value="1"/>
</dbReference>
<protein>
    <recommendedName>
        <fullName evidence="10">Elongation of very long chain fatty acids protein</fullName>
        <ecNumber evidence="10">2.3.1.199</ecNumber>
    </recommendedName>
    <alternativeName>
        <fullName evidence="10">Very-long-chain 3-oxoacyl-CoA synthase</fullName>
    </alternativeName>
</protein>
<dbReference type="GO" id="GO:0042761">
    <property type="term" value="P:very long-chain fatty acid biosynthetic process"/>
    <property type="evidence" value="ECO:0007669"/>
    <property type="project" value="TreeGrafter"/>
</dbReference>
<comment type="caution">
    <text evidence="10">Lacks conserved residue(s) required for the propagation of feature annotation.</text>
</comment>
<dbReference type="GO" id="GO:0005789">
    <property type="term" value="C:endoplasmic reticulum membrane"/>
    <property type="evidence" value="ECO:0007669"/>
    <property type="project" value="TreeGrafter"/>
</dbReference>
<dbReference type="InterPro" id="IPR002076">
    <property type="entry name" value="ELO_fam"/>
</dbReference>
<evidence type="ECO:0000256" key="7">
    <source>
        <dbReference type="ARBA" id="ARBA00023098"/>
    </source>
</evidence>
<comment type="similarity">
    <text evidence="10">Belongs to the ELO family.</text>
</comment>
<keyword evidence="3 10" id="KW-0808">Transferase</keyword>
<dbReference type="GO" id="GO:0034626">
    <property type="term" value="P:fatty acid elongation, polyunsaturated fatty acid"/>
    <property type="evidence" value="ECO:0007669"/>
    <property type="project" value="TreeGrafter"/>
</dbReference>
<dbReference type="STRING" id="307972.A0A2G8LK44"/>
<accession>A0A2G8LK44</accession>